<sequence>MSTSPVSLGSEAHWILSTAGKWTEEDEKEWKREQHRENMVYFRLKKKEQRSQLKTQHRMLEAQLKQKLAIQRAAAAQGARLAATSWPASYNEYGTPSTVIGDKTFVMQPLQQSLTDLVTEREALRNENLALEKRIVEYTKLQKLIHKEGELLSSDEEVDQRRPGESPLKKLTASAAGQPEKGSFVSLEGGGPSFYYEPISSDDCQQALKRYRQRFAVDNARFTAGHMFGWKLERCLEKDAVTGALFSRVWYTKRIHCPNGNAAALVDQLNADSWNVLITPELYSRIHRTDYVSKTLQSMSDNAYIMVRNYFEPNMQVNIRYLNLVTRCDEVNALGQRIVKQYLLIPDSNANRLAREADPCADVKWIVNGGAYMAIVHVDAETVEVVYDHFAYCMHQQQADYLMIEWGNIVMRWEQMVHPSRLLA</sequence>
<dbReference type="EMBL" id="GL376579">
    <property type="status" value="NOT_ANNOTATED_CDS"/>
    <property type="molecule type" value="Genomic_DNA"/>
</dbReference>
<feature type="compositionally biased region" description="Basic and acidic residues" evidence="2">
    <location>
        <begin position="159"/>
        <end position="168"/>
    </location>
</feature>
<dbReference type="OMA" id="HIVIRWE"/>
<dbReference type="HOGENOM" id="CLU_047340_0_0_1"/>
<name>K3XC42_GLOUD</name>
<dbReference type="eggNOG" id="ENOG502SKKM">
    <property type="taxonomic scope" value="Eukaryota"/>
</dbReference>
<evidence type="ECO:0000313" key="4">
    <source>
        <dbReference type="Proteomes" id="UP000019132"/>
    </source>
</evidence>
<organism evidence="3 4">
    <name type="scientific">Globisporangium ultimum (strain ATCC 200006 / CBS 805.95 / DAOM BR144)</name>
    <name type="common">Pythium ultimum</name>
    <dbReference type="NCBI Taxonomy" id="431595"/>
    <lineage>
        <taxon>Eukaryota</taxon>
        <taxon>Sar</taxon>
        <taxon>Stramenopiles</taxon>
        <taxon>Oomycota</taxon>
        <taxon>Peronosporomycetes</taxon>
        <taxon>Pythiales</taxon>
        <taxon>Pythiaceae</taxon>
        <taxon>Globisporangium</taxon>
    </lineage>
</organism>
<keyword evidence="1" id="KW-0175">Coiled coil</keyword>
<reference evidence="4" key="1">
    <citation type="journal article" date="2010" name="Genome Biol.">
        <title>Genome sequence of the necrotrophic plant pathogen Pythium ultimum reveals original pathogenicity mechanisms and effector repertoire.</title>
        <authorList>
            <person name="Levesque C.A."/>
            <person name="Brouwer H."/>
            <person name="Cano L."/>
            <person name="Hamilton J.P."/>
            <person name="Holt C."/>
            <person name="Huitema E."/>
            <person name="Raffaele S."/>
            <person name="Robideau G.P."/>
            <person name="Thines M."/>
            <person name="Win J."/>
            <person name="Zerillo M.M."/>
            <person name="Beakes G.W."/>
            <person name="Boore J.L."/>
            <person name="Busam D."/>
            <person name="Dumas B."/>
            <person name="Ferriera S."/>
            <person name="Fuerstenberg S.I."/>
            <person name="Gachon C.M."/>
            <person name="Gaulin E."/>
            <person name="Govers F."/>
            <person name="Grenville-Briggs L."/>
            <person name="Horner N."/>
            <person name="Hostetler J."/>
            <person name="Jiang R.H."/>
            <person name="Johnson J."/>
            <person name="Krajaejun T."/>
            <person name="Lin H."/>
            <person name="Meijer H.J."/>
            <person name="Moore B."/>
            <person name="Morris P."/>
            <person name="Phuntmart V."/>
            <person name="Puiu D."/>
            <person name="Shetty J."/>
            <person name="Stajich J.E."/>
            <person name="Tripathy S."/>
            <person name="Wawra S."/>
            <person name="van West P."/>
            <person name="Whitty B.R."/>
            <person name="Coutinho P.M."/>
            <person name="Henrissat B."/>
            <person name="Martin F."/>
            <person name="Thomas P.D."/>
            <person name="Tyler B.M."/>
            <person name="De Vries R.P."/>
            <person name="Kamoun S."/>
            <person name="Yandell M."/>
            <person name="Tisserat N."/>
            <person name="Buell C.R."/>
        </authorList>
    </citation>
    <scope>NUCLEOTIDE SEQUENCE</scope>
    <source>
        <strain evidence="4">DAOM:BR144</strain>
    </source>
</reference>
<feature type="region of interest" description="Disordered" evidence="2">
    <location>
        <begin position="153"/>
        <end position="179"/>
    </location>
</feature>
<dbReference type="InParanoid" id="K3XC42"/>
<reference evidence="4" key="2">
    <citation type="submission" date="2010-04" db="EMBL/GenBank/DDBJ databases">
        <authorList>
            <person name="Buell R."/>
            <person name="Hamilton J."/>
            <person name="Hostetler J."/>
        </authorList>
    </citation>
    <scope>NUCLEOTIDE SEQUENCE [LARGE SCALE GENOMIC DNA]</scope>
    <source>
        <strain evidence="4">DAOM:BR144</strain>
    </source>
</reference>
<evidence type="ECO:0000256" key="2">
    <source>
        <dbReference type="SAM" id="MobiDB-lite"/>
    </source>
</evidence>
<accession>K3XC42</accession>
<protein>
    <submittedName>
        <fullName evidence="3">Uncharacterized protein</fullName>
    </submittedName>
</protein>
<evidence type="ECO:0000256" key="1">
    <source>
        <dbReference type="SAM" id="Coils"/>
    </source>
</evidence>
<dbReference type="Proteomes" id="UP000019132">
    <property type="component" value="Unassembled WGS sequence"/>
</dbReference>
<keyword evidence="4" id="KW-1185">Reference proteome</keyword>
<dbReference type="EnsemblProtists" id="PYU1_T014791">
    <property type="protein sequence ID" value="PYU1_T014791"/>
    <property type="gene ID" value="PYU1_G014760"/>
</dbReference>
<dbReference type="VEuPathDB" id="FungiDB:PYU1_G014760"/>
<reference evidence="3" key="3">
    <citation type="submission" date="2015-02" db="UniProtKB">
        <authorList>
            <consortium name="EnsemblProtists"/>
        </authorList>
    </citation>
    <scope>IDENTIFICATION</scope>
    <source>
        <strain evidence="3">DAOM BR144</strain>
    </source>
</reference>
<proteinExistence type="predicted"/>
<dbReference type="AlphaFoldDB" id="K3XC42"/>
<evidence type="ECO:0000313" key="3">
    <source>
        <dbReference type="EnsemblProtists" id="PYU1_T014791"/>
    </source>
</evidence>
<feature type="coiled-coil region" evidence="1">
    <location>
        <begin position="114"/>
        <end position="141"/>
    </location>
</feature>